<dbReference type="InterPro" id="IPR012337">
    <property type="entry name" value="RNaseH-like_sf"/>
</dbReference>
<dbReference type="OrthoDB" id="1734132at2759"/>
<sequence>MCYPKGMRGMGFRDLHLFNLALLGRQSDKPSFTWKSIAKAVDALKDGFIWHVGNGNKINLRQDHWGVEGITGERWKRERVIEIYGDTLGDCICNLPISHIGIKDTRTWIQNPYGIYTSKLTYYWMILKKGFNNTCPRCQSREEKLIHAMKDCPKAREVLIARGLNNRLLEGDYNDCIDWLKDVFRELDNKAAADFLTLLWNNWNDRNNMVFNGKMDVEVMIWERVQTLSKDFRIFNFTELPVISLIKTNEGWEKPPTGYIKVNVDVGVSKGCSGFGAVARDHDGFVLGGCYKFREETLDVGWAELEAFKEGIKLAEILNLTQLILESDSSELINKVNKGMQDITILEILSIKPLKQPLVGHLGEPLAKEQSEGAKEPRRSESWVTATLIQV</sequence>
<feature type="compositionally biased region" description="Basic and acidic residues" evidence="1">
    <location>
        <begin position="367"/>
        <end position="381"/>
    </location>
</feature>
<dbReference type="InterPro" id="IPR002156">
    <property type="entry name" value="RNaseH_domain"/>
</dbReference>
<dbReference type="PANTHER" id="PTHR47074:SF48">
    <property type="entry name" value="POLYNUCLEOTIDYL TRANSFERASE, RIBONUCLEASE H-LIKE SUPERFAMILY PROTEIN"/>
    <property type="match status" value="1"/>
</dbReference>
<dbReference type="PANTHER" id="PTHR47074">
    <property type="entry name" value="BNAC02G40300D PROTEIN"/>
    <property type="match status" value="1"/>
</dbReference>
<dbReference type="GO" id="GO:0004523">
    <property type="term" value="F:RNA-DNA hybrid ribonuclease activity"/>
    <property type="evidence" value="ECO:0007669"/>
    <property type="project" value="InterPro"/>
</dbReference>
<evidence type="ECO:0000313" key="4">
    <source>
        <dbReference type="Proteomes" id="UP000701853"/>
    </source>
</evidence>
<dbReference type="InterPro" id="IPR044730">
    <property type="entry name" value="RNase_H-like_dom_plant"/>
</dbReference>
<comment type="caution">
    <text evidence="3">The sequence shown here is derived from an EMBL/GenBank/DDBJ whole genome shotgun (WGS) entry which is preliminary data.</text>
</comment>
<keyword evidence="4" id="KW-1185">Reference proteome</keyword>
<dbReference type="SUPFAM" id="SSF53098">
    <property type="entry name" value="Ribonuclease H-like"/>
    <property type="match status" value="1"/>
</dbReference>
<gene>
    <name evidence="3" type="ORF">CXB51_018962</name>
</gene>
<dbReference type="InterPro" id="IPR052929">
    <property type="entry name" value="RNase_H-like_EbsB-rel"/>
</dbReference>
<dbReference type="InterPro" id="IPR036397">
    <property type="entry name" value="RNaseH_sf"/>
</dbReference>
<feature type="compositionally biased region" description="Polar residues" evidence="1">
    <location>
        <begin position="382"/>
        <end position="391"/>
    </location>
</feature>
<reference evidence="3 4" key="1">
    <citation type="journal article" date="2021" name="bioRxiv">
        <title>The Gossypium anomalum genome as a resource for cotton improvement and evolutionary analysis of hybrid incompatibility.</title>
        <authorList>
            <person name="Grover C.E."/>
            <person name="Yuan D."/>
            <person name="Arick M.A."/>
            <person name="Miller E.R."/>
            <person name="Hu G."/>
            <person name="Peterson D.G."/>
            <person name="Wendel J.F."/>
            <person name="Udall J.A."/>
        </authorList>
    </citation>
    <scope>NUCLEOTIDE SEQUENCE [LARGE SCALE GENOMIC DNA]</scope>
    <source>
        <strain evidence="3">JFW-Udall</strain>
        <tissue evidence="3">Leaf</tissue>
    </source>
</reference>
<evidence type="ECO:0000259" key="2">
    <source>
        <dbReference type="Pfam" id="PF13456"/>
    </source>
</evidence>
<organism evidence="3 4">
    <name type="scientific">Gossypium anomalum</name>
    <dbReference type="NCBI Taxonomy" id="47600"/>
    <lineage>
        <taxon>Eukaryota</taxon>
        <taxon>Viridiplantae</taxon>
        <taxon>Streptophyta</taxon>
        <taxon>Embryophyta</taxon>
        <taxon>Tracheophyta</taxon>
        <taxon>Spermatophyta</taxon>
        <taxon>Magnoliopsida</taxon>
        <taxon>eudicotyledons</taxon>
        <taxon>Gunneridae</taxon>
        <taxon>Pentapetalae</taxon>
        <taxon>rosids</taxon>
        <taxon>malvids</taxon>
        <taxon>Malvales</taxon>
        <taxon>Malvaceae</taxon>
        <taxon>Malvoideae</taxon>
        <taxon>Gossypium</taxon>
    </lineage>
</organism>
<proteinExistence type="predicted"/>
<dbReference type="AlphaFoldDB" id="A0A8J5YVK0"/>
<name>A0A8J5YVK0_9ROSI</name>
<dbReference type="CDD" id="cd06222">
    <property type="entry name" value="RNase_H_like"/>
    <property type="match status" value="1"/>
</dbReference>
<accession>A0A8J5YVK0</accession>
<dbReference type="GO" id="GO:0003676">
    <property type="term" value="F:nucleic acid binding"/>
    <property type="evidence" value="ECO:0007669"/>
    <property type="project" value="InterPro"/>
</dbReference>
<feature type="region of interest" description="Disordered" evidence="1">
    <location>
        <begin position="367"/>
        <end position="391"/>
    </location>
</feature>
<dbReference type="Proteomes" id="UP000701853">
    <property type="component" value="Chromosome 8"/>
</dbReference>
<dbReference type="Gene3D" id="3.30.420.10">
    <property type="entry name" value="Ribonuclease H-like superfamily/Ribonuclease H"/>
    <property type="match status" value="1"/>
</dbReference>
<evidence type="ECO:0000313" key="3">
    <source>
        <dbReference type="EMBL" id="KAG8485671.1"/>
    </source>
</evidence>
<protein>
    <recommendedName>
        <fullName evidence="2">RNase H type-1 domain-containing protein</fullName>
    </recommendedName>
</protein>
<feature type="domain" description="RNase H type-1" evidence="2">
    <location>
        <begin position="263"/>
        <end position="340"/>
    </location>
</feature>
<evidence type="ECO:0000256" key="1">
    <source>
        <dbReference type="SAM" id="MobiDB-lite"/>
    </source>
</evidence>
<dbReference type="EMBL" id="JAHUZN010000008">
    <property type="protein sequence ID" value="KAG8485671.1"/>
    <property type="molecule type" value="Genomic_DNA"/>
</dbReference>
<dbReference type="Pfam" id="PF13456">
    <property type="entry name" value="RVT_3"/>
    <property type="match status" value="1"/>
</dbReference>